<accession>A0A4Y7LA83</accession>
<evidence type="ECO:0000313" key="2">
    <source>
        <dbReference type="EMBL" id="RZC81191.1"/>
    </source>
</evidence>
<proteinExistence type="predicted"/>
<feature type="region of interest" description="Disordered" evidence="1">
    <location>
        <begin position="1"/>
        <end position="26"/>
    </location>
</feature>
<dbReference type="Proteomes" id="UP000316621">
    <property type="component" value="Chromosome 10"/>
</dbReference>
<organism evidence="2 3">
    <name type="scientific">Papaver somniferum</name>
    <name type="common">Opium poppy</name>
    <dbReference type="NCBI Taxonomy" id="3469"/>
    <lineage>
        <taxon>Eukaryota</taxon>
        <taxon>Viridiplantae</taxon>
        <taxon>Streptophyta</taxon>
        <taxon>Embryophyta</taxon>
        <taxon>Tracheophyta</taxon>
        <taxon>Spermatophyta</taxon>
        <taxon>Magnoliopsida</taxon>
        <taxon>Ranunculales</taxon>
        <taxon>Papaveraceae</taxon>
        <taxon>Papaveroideae</taxon>
        <taxon>Papaver</taxon>
    </lineage>
</organism>
<dbReference type="Gramene" id="RZC81191">
    <property type="protein sequence ID" value="RZC81191"/>
    <property type="gene ID" value="C5167_043777"/>
</dbReference>
<protein>
    <submittedName>
        <fullName evidence="2">Uncharacterized protein</fullName>
    </submittedName>
</protein>
<evidence type="ECO:0000313" key="3">
    <source>
        <dbReference type="Proteomes" id="UP000316621"/>
    </source>
</evidence>
<name>A0A4Y7LA83_PAPSO</name>
<keyword evidence="3" id="KW-1185">Reference proteome</keyword>
<dbReference type="AlphaFoldDB" id="A0A4Y7LA83"/>
<reference evidence="2 3" key="1">
    <citation type="journal article" date="2018" name="Science">
        <title>The opium poppy genome and morphinan production.</title>
        <authorList>
            <person name="Guo L."/>
            <person name="Winzer T."/>
            <person name="Yang X."/>
            <person name="Li Y."/>
            <person name="Ning Z."/>
            <person name="He Z."/>
            <person name="Teodor R."/>
            <person name="Lu Y."/>
            <person name="Bowser T.A."/>
            <person name="Graham I.A."/>
            <person name="Ye K."/>
        </authorList>
    </citation>
    <scope>NUCLEOTIDE SEQUENCE [LARGE SCALE GENOMIC DNA]</scope>
    <source>
        <strain evidence="3">cv. HN1</strain>
        <tissue evidence="2">Leaves</tissue>
    </source>
</reference>
<dbReference type="EMBL" id="CM010724">
    <property type="protein sequence ID" value="RZC81191.1"/>
    <property type="molecule type" value="Genomic_DNA"/>
</dbReference>
<sequence>MISENELSEASTLTRTEKLGRRRESGADHKKAVRVCQNQAASHWDLSTECEEVQTLVMESGLYGLVENYVKCDSVTVNFFVERYHGETDTMRFPFKEMTLIPDDSQNILGLSVTGKSVVEGDKCPDIEWSKLHALTNKLLGWDYKTSVESLYVTKNSRTKTVKMKFLKEKFENR</sequence>
<feature type="compositionally biased region" description="Basic and acidic residues" evidence="1">
    <location>
        <begin position="15"/>
        <end position="26"/>
    </location>
</feature>
<evidence type="ECO:0000256" key="1">
    <source>
        <dbReference type="SAM" id="MobiDB-lite"/>
    </source>
</evidence>
<gene>
    <name evidence="2" type="ORF">C5167_043777</name>
</gene>